<dbReference type="PANTHER" id="PTHR11271:SF48">
    <property type="entry name" value="AMIDOHYDROLASE-RELATED DOMAIN-CONTAINING PROTEIN"/>
    <property type="match status" value="1"/>
</dbReference>
<dbReference type="InterPro" id="IPR055156">
    <property type="entry name" value="HutF-like_N"/>
</dbReference>
<name>A0A238YXK0_9RHOB</name>
<comment type="cofactor">
    <cofactor evidence="1">
        <name>Zn(2+)</name>
        <dbReference type="ChEBI" id="CHEBI:29105"/>
    </cofactor>
</comment>
<dbReference type="OrthoDB" id="9796020at2"/>
<protein>
    <submittedName>
        <fullName evidence="7">Formimidoylglutamate deiminase</fullName>
    </submittedName>
</protein>
<dbReference type="InterPro" id="IPR051607">
    <property type="entry name" value="Metallo-dep_hydrolases"/>
</dbReference>
<reference evidence="7 8" key="1">
    <citation type="submission" date="2017-06" db="EMBL/GenBank/DDBJ databases">
        <authorList>
            <person name="Kim H.J."/>
            <person name="Triplett B.A."/>
        </authorList>
    </citation>
    <scope>NUCLEOTIDE SEQUENCE [LARGE SCALE GENOMIC DNA]</scope>
    <source>
        <strain evidence="7 8">DSM 29052</strain>
    </source>
</reference>
<organism evidence="7 8">
    <name type="scientific">Puniceibacterium sediminis</name>
    <dbReference type="NCBI Taxonomy" id="1608407"/>
    <lineage>
        <taxon>Bacteria</taxon>
        <taxon>Pseudomonadati</taxon>
        <taxon>Pseudomonadota</taxon>
        <taxon>Alphaproteobacteria</taxon>
        <taxon>Rhodobacterales</taxon>
        <taxon>Paracoccaceae</taxon>
        <taxon>Puniceibacterium</taxon>
    </lineage>
</organism>
<evidence type="ECO:0000259" key="6">
    <source>
        <dbReference type="Pfam" id="PF22429"/>
    </source>
</evidence>
<dbReference type="NCBIfam" id="NF006684">
    <property type="entry name" value="PRK09229.1-5"/>
    <property type="match status" value="1"/>
</dbReference>
<dbReference type="InterPro" id="IPR011059">
    <property type="entry name" value="Metal-dep_hydrolase_composite"/>
</dbReference>
<proteinExistence type="predicted"/>
<dbReference type="NCBIfam" id="NF006681">
    <property type="entry name" value="PRK09229.1-2"/>
    <property type="match status" value="1"/>
</dbReference>
<dbReference type="Gene3D" id="2.30.40.10">
    <property type="entry name" value="Urease, subunit C, domain 1"/>
    <property type="match status" value="1"/>
</dbReference>
<keyword evidence="2" id="KW-0479">Metal-binding</keyword>
<dbReference type="GO" id="GO:0019239">
    <property type="term" value="F:deaminase activity"/>
    <property type="evidence" value="ECO:0007669"/>
    <property type="project" value="TreeGrafter"/>
</dbReference>
<evidence type="ECO:0000313" key="7">
    <source>
        <dbReference type="EMBL" id="SNR75702.1"/>
    </source>
</evidence>
<dbReference type="Gene3D" id="3.20.20.140">
    <property type="entry name" value="Metal-dependent hydrolases"/>
    <property type="match status" value="1"/>
</dbReference>
<feature type="domain" description="Formimidoylglutamate deiminase N-terminal" evidence="6">
    <location>
        <begin position="3"/>
        <end position="42"/>
    </location>
</feature>
<gene>
    <name evidence="7" type="ORF">SAMN06265370_12117</name>
</gene>
<dbReference type="SUPFAM" id="SSF51338">
    <property type="entry name" value="Composite domain of metallo-dependent hydrolases"/>
    <property type="match status" value="1"/>
</dbReference>
<dbReference type="Pfam" id="PF22429">
    <property type="entry name" value="HutF_N"/>
    <property type="match status" value="1"/>
</dbReference>
<dbReference type="GO" id="GO:0046872">
    <property type="term" value="F:metal ion binding"/>
    <property type="evidence" value="ECO:0007669"/>
    <property type="project" value="UniProtKB-KW"/>
</dbReference>
<dbReference type="InterPro" id="IPR032466">
    <property type="entry name" value="Metal_Hydrolase"/>
</dbReference>
<dbReference type="InterPro" id="IPR010252">
    <property type="entry name" value="HutF"/>
</dbReference>
<evidence type="ECO:0000313" key="8">
    <source>
        <dbReference type="Proteomes" id="UP000198417"/>
    </source>
</evidence>
<accession>A0A238YXK0</accession>
<keyword evidence="8" id="KW-1185">Reference proteome</keyword>
<evidence type="ECO:0000256" key="3">
    <source>
        <dbReference type="ARBA" id="ARBA00022801"/>
    </source>
</evidence>
<dbReference type="PANTHER" id="PTHR11271">
    <property type="entry name" value="GUANINE DEAMINASE"/>
    <property type="match status" value="1"/>
</dbReference>
<dbReference type="SUPFAM" id="SSF51556">
    <property type="entry name" value="Metallo-dependent hydrolases"/>
    <property type="match status" value="1"/>
</dbReference>
<dbReference type="RefSeq" id="WP_089273029.1">
    <property type="nucleotide sequence ID" value="NZ_FZNN01000021.1"/>
</dbReference>
<keyword evidence="4" id="KW-0862">Zinc</keyword>
<dbReference type="EMBL" id="FZNN01000021">
    <property type="protein sequence ID" value="SNR75702.1"/>
    <property type="molecule type" value="Genomic_DNA"/>
</dbReference>
<dbReference type="Proteomes" id="UP000198417">
    <property type="component" value="Unassembled WGS sequence"/>
</dbReference>
<evidence type="ECO:0000256" key="1">
    <source>
        <dbReference type="ARBA" id="ARBA00001947"/>
    </source>
</evidence>
<dbReference type="AlphaFoldDB" id="A0A238YXK0"/>
<dbReference type="InterPro" id="IPR006680">
    <property type="entry name" value="Amidohydro-rel"/>
</dbReference>
<sequence>MQIIAQQALLPEGWAEGVAITVQDGLIASVAPAGPGAAANAGTVVPGMANLHSHAFQRGFAGLTEQRGAARDSFWTWREMMYRFALQLDPDGAQAIAEMAYVEMLEAGFTRVGEFHYLHHAPDGRPFDDRAEMSARIFAAADATGLSLTHLPVFYARGGFGPQPATEGQRRFLNGVDGFVDLVRRCDAMATRPGDVVGYAPHSLRAASKGDLMALTAALTDRKVHIHIAEQVKEVEDCLAFSGSRPVDWLFDHMEVTPDWCLIHATHLSEDEVTRMAKSGAVAGLCPVTEANLGDGIFAGRDFLSAGGRFGIGTDSNVQIGLAGELQALEYSQRLSLRERNVLTPVPGSTGEQLFTAALAGGAQALGAPEPVIAVGAPADLVALEDPFDLGTGGAQTLDRWIFGRDIRVRDVWVRGAHLVQDGRHRARDAIAQRYGQVVRAVLAQ</sequence>
<dbReference type="GO" id="GO:0005829">
    <property type="term" value="C:cytosol"/>
    <property type="evidence" value="ECO:0007669"/>
    <property type="project" value="TreeGrafter"/>
</dbReference>
<evidence type="ECO:0000256" key="2">
    <source>
        <dbReference type="ARBA" id="ARBA00022723"/>
    </source>
</evidence>
<keyword evidence="3" id="KW-0378">Hydrolase</keyword>
<evidence type="ECO:0000256" key="4">
    <source>
        <dbReference type="ARBA" id="ARBA00022833"/>
    </source>
</evidence>
<dbReference type="Pfam" id="PF01979">
    <property type="entry name" value="Amidohydro_1"/>
    <property type="match status" value="1"/>
</dbReference>
<feature type="domain" description="Amidohydrolase-related" evidence="5">
    <location>
        <begin position="43"/>
        <end position="398"/>
    </location>
</feature>
<evidence type="ECO:0000259" key="5">
    <source>
        <dbReference type="Pfam" id="PF01979"/>
    </source>
</evidence>
<dbReference type="NCBIfam" id="TIGR02022">
    <property type="entry name" value="hutF"/>
    <property type="match status" value="1"/>
</dbReference>